<dbReference type="InterPro" id="IPR022742">
    <property type="entry name" value="Hydrolase_4"/>
</dbReference>
<dbReference type="InterPro" id="IPR029058">
    <property type="entry name" value="AB_hydrolase_fold"/>
</dbReference>
<dbReference type="Proteomes" id="UP000039324">
    <property type="component" value="Unassembled WGS sequence"/>
</dbReference>
<dbReference type="FunFam" id="3.40.50.1820:FF:000117">
    <property type="entry name" value="Monoglyceride lipase, putative"/>
    <property type="match status" value="1"/>
</dbReference>
<dbReference type="AlphaFoldDB" id="A0A0G4J847"/>
<feature type="chain" id="PRO_5033717401" description="Serine aminopeptidase S33 domain-containing protein" evidence="1">
    <location>
        <begin position="26"/>
        <end position="321"/>
    </location>
</feature>
<keyword evidence="5" id="KW-1185">Reference proteome</keyword>
<evidence type="ECO:0000313" key="3">
    <source>
        <dbReference type="EMBL" id="CEP03466.1"/>
    </source>
</evidence>
<dbReference type="InterPro" id="IPR000073">
    <property type="entry name" value="AB_hydrolase_1"/>
</dbReference>
<evidence type="ECO:0000256" key="1">
    <source>
        <dbReference type="SAM" id="SignalP"/>
    </source>
</evidence>
<dbReference type="SUPFAM" id="SSF53474">
    <property type="entry name" value="alpha/beta-Hydrolases"/>
    <property type="match status" value="1"/>
</dbReference>
<feature type="domain" description="Serine aminopeptidase S33" evidence="2">
    <location>
        <begin position="64"/>
        <end position="302"/>
    </location>
</feature>
<proteinExistence type="predicted"/>
<accession>A0A0G4J847</accession>
<dbReference type="Pfam" id="PF12146">
    <property type="entry name" value="Hydrolase_4"/>
    <property type="match status" value="1"/>
</dbReference>
<organism evidence="3 5">
    <name type="scientific">Plasmodiophora brassicae</name>
    <name type="common">Clubroot disease agent</name>
    <dbReference type="NCBI Taxonomy" id="37360"/>
    <lineage>
        <taxon>Eukaryota</taxon>
        <taxon>Sar</taxon>
        <taxon>Rhizaria</taxon>
        <taxon>Endomyxa</taxon>
        <taxon>Phytomyxea</taxon>
        <taxon>Plasmodiophorida</taxon>
        <taxon>Plasmodiophoridae</taxon>
        <taxon>Plasmodiophora</taxon>
    </lineage>
</organism>
<dbReference type="Gene3D" id="3.40.50.1820">
    <property type="entry name" value="alpha/beta hydrolase"/>
    <property type="match status" value="1"/>
</dbReference>
<dbReference type="EMBL" id="CDSF01000144">
    <property type="protein sequence ID" value="CEP03466.1"/>
    <property type="molecule type" value="Genomic_DNA"/>
</dbReference>
<dbReference type="STRING" id="37360.A0A0G4J847"/>
<dbReference type="PANTHER" id="PTHR11614">
    <property type="entry name" value="PHOSPHOLIPASE-RELATED"/>
    <property type="match status" value="1"/>
</dbReference>
<dbReference type="Proteomes" id="UP000290189">
    <property type="component" value="Unassembled WGS sequence"/>
</dbReference>
<keyword evidence="4" id="KW-0496">Mitochondrion</keyword>
<protein>
    <recommendedName>
        <fullName evidence="2">Serine aminopeptidase S33 domain-containing protein</fullName>
    </recommendedName>
</protein>
<dbReference type="PRINTS" id="PR00111">
    <property type="entry name" value="ABHYDROLASE"/>
</dbReference>
<evidence type="ECO:0000313" key="5">
    <source>
        <dbReference type="Proteomes" id="UP000039324"/>
    </source>
</evidence>
<evidence type="ECO:0000313" key="4">
    <source>
        <dbReference type="EMBL" id="SPQ95697.1"/>
    </source>
</evidence>
<dbReference type="OMA" id="RQFNDMF"/>
<reference evidence="4 6" key="2">
    <citation type="submission" date="2018-03" db="EMBL/GenBank/DDBJ databases">
        <authorList>
            <person name="Fogelqvist J."/>
        </authorList>
    </citation>
    <scope>NUCLEOTIDE SEQUENCE [LARGE SCALE GENOMIC DNA]</scope>
</reference>
<evidence type="ECO:0000313" key="6">
    <source>
        <dbReference type="Proteomes" id="UP000290189"/>
    </source>
</evidence>
<dbReference type="OrthoDB" id="2498029at2759"/>
<feature type="signal peptide" evidence="1">
    <location>
        <begin position="1"/>
        <end position="25"/>
    </location>
</feature>
<reference evidence="3 5" key="1">
    <citation type="submission" date="2015-02" db="EMBL/GenBank/DDBJ databases">
        <authorList>
            <person name="Chooi Y.-H."/>
        </authorList>
    </citation>
    <scope>NUCLEOTIDE SEQUENCE [LARGE SCALE GENOMIC DNA]</scope>
    <source>
        <strain evidence="3">E3</strain>
    </source>
</reference>
<sequence length="321" mass="35605">MPLPRAVVGAGAVVAAAVVAARIWGDETTEKPCRDIAPCSKRFPQYLQNQQGLWLFTREWAASRPVAIVYLVHGLGDHSGRFEHVARLLNKAQVSVYAVDLQGHGQSDGTPQYAERFSDFIRDVLLFVDKVSTSLPKEIRELPKFLFGHSMGGAIATHCAMLRPQYFNGVILSSPAMKPDPKLATPAKTFAAKLMSEFLPKVSVGSLDINHICHARDVVRRGGIDKLYLNLPLKARMANELLIEMNWLQANAGQVTFPYLVFYGDDDRLVMPEGITSWNAHTQSADKTLVSFPAMSHETLYEMGFEKVVALIVEWIGARIK</sequence>
<evidence type="ECO:0000259" key="2">
    <source>
        <dbReference type="Pfam" id="PF12146"/>
    </source>
</evidence>
<gene>
    <name evidence="3" type="ORF">PBRA_003226</name>
    <name evidence="4" type="ORF">PLBR_LOCUS2912</name>
</gene>
<dbReference type="EMBL" id="OVEO01000004">
    <property type="protein sequence ID" value="SPQ95697.1"/>
    <property type="molecule type" value="Genomic_DNA"/>
</dbReference>
<keyword evidence="1" id="KW-0732">Signal</keyword>
<name>A0A0G4J847_PLABS</name>
<dbReference type="InterPro" id="IPR051044">
    <property type="entry name" value="MAG_DAG_Lipase"/>
</dbReference>
<geneLocation type="mitochondrion" evidence="4"/>